<dbReference type="AlphaFoldDB" id="A0A371E1L7"/>
<gene>
    <name evidence="1" type="ORF">CR513_62048</name>
</gene>
<evidence type="ECO:0000313" key="2">
    <source>
        <dbReference type="Proteomes" id="UP000257109"/>
    </source>
</evidence>
<name>A0A371E1L7_MUCPR</name>
<comment type="caution">
    <text evidence="1">The sequence shown here is derived from an EMBL/GenBank/DDBJ whole genome shotgun (WGS) entry which is preliminary data.</text>
</comment>
<dbReference type="EMBL" id="QJKJ01017316">
    <property type="protein sequence ID" value="RDX58621.1"/>
    <property type="molecule type" value="Genomic_DNA"/>
</dbReference>
<dbReference type="Proteomes" id="UP000257109">
    <property type="component" value="Unassembled WGS sequence"/>
</dbReference>
<organism evidence="1 2">
    <name type="scientific">Mucuna pruriens</name>
    <name type="common">Velvet bean</name>
    <name type="synonym">Dolichos pruriens</name>
    <dbReference type="NCBI Taxonomy" id="157652"/>
    <lineage>
        <taxon>Eukaryota</taxon>
        <taxon>Viridiplantae</taxon>
        <taxon>Streptophyta</taxon>
        <taxon>Embryophyta</taxon>
        <taxon>Tracheophyta</taxon>
        <taxon>Spermatophyta</taxon>
        <taxon>Magnoliopsida</taxon>
        <taxon>eudicotyledons</taxon>
        <taxon>Gunneridae</taxon>
        <taxon>Pentapetalae</taxon>
        <taxon>rosids</taxon>
        <taxon>fabids</taxon>
        <taxon>Fabales</taxon>
        <taxon>Fabaceae</taxon>
        <taxon>Papilionoideae</taxon>
        <taxon>50 kb inversion clade</taxon>
        <taxon>NPAAA clade</taxon>
        <taxon>indigoferoid/millettioid clade</taxon>
        <taxon>Phaseoleae</taxon>
        <taxon>Mucuna</taxon>
    </lineage>
</organism>
<evidence type="ECO:0000313" key="1">
    <source>
        <dbReference type="EMBL" id="RDX58621.1"/>
    </source>
</evidence>
<protein>
    <submittedName>
        <fullName evidence="1">Uncharacterized protein</fullName>
    </submittedName>
</protein>
<proteinExistence type="predicted"/>
<reference evidence="1" key="1">
    <citation type="submission" date="2018-05" db="EMBL/GenBank/DDBJ databases">
        <title>Draft genome of Mucuna pruriens seed.</title>
        <authorList>
            <person name="Nnadi N.E."/>
            <person name="Vos R."/>
            <person name="Hasami M.H."/>
            <person name="Devisetty U.K."/>
            <person name="Aguiy J.C."/>
        </authorList>
    </citation>
    <scope>NUCLEOTIDE SEQUENCE [LARGE SCALE GENOMIC DNA]</scope>
    <source>
        <strain evidence="1">JCA_2017</strain>
    </source>
</reference>
<accession>A0A371E1L7</accession>
<feature type="non-terminal residue" evidence="1">
    <location>
        <position position="1"/>
    </location>
</feature>
<sequence>MLSHEQLLEFWHGLLSSMKPLLWVIIRKGLIDGEGSVDNNIHRRKDGERYNGESEWKFSLDQEIRKFDYGHNKVNKNNELLQKHLTIK</sequence>
<keyword evidence="2" id="KW-1185">Reference proteome</keyword>
<dbReference type="OrthoDB" id="5835829at2759"/>